<dbReference type="InterPro" id="IPR035902">
    <property type="entry name" value="Nuc_phospho_transferase"/>
</dbReference>
<dbReference type="AlphaFoldDB" id="A0A1I1QPF0"/>
<dbReference type="InterPro" id="IPR017872">
    <property type="entry name" value="Pyrmidine_PPase_CS"/>
</dbReference>
<dbReference type="Gene3D" id="1.20.970.10">
    <property type="entry name" value="Transferase, Pyrimidine Nucleoside Phosphorylase, Chain C"/>
    <property type="match status" value="1"/>
</dbReference>
<dbReference type="NCBIfam" id="NF004490">
    <property type="entry name" value="PRK05820.1"/>
    <property type="match status" value="1"/>
</dbReference>
<dbReference type="SUPFAM" id="SSF52418">
    <property type="entry name" value="Nucleoside phosphorylase/phosphoribosyltransferase catalytic domain"/>
    <property type="match status" value="1"/>
</dbReference>
<dbReference type="GO" id="GO:0046104">
    <property type="term" value="P:thymidine metabolic process"/>
    <property type="evidence" value="ECO:0007669"/>
    <property type="project" value="UniProtKB-UniRule"/>
</dbReference>
<dbReference type="UniPathway" id="UPA00578">
    <property type="reaction ID" value="UER00638"/>
</dbReference>
<dbReference type="Proteomes" id="UP000198728">
    <property type="component" value="Unassembled WGS sequence"/>
</dbReference>
<evidence type="ECO:0000256" key="4">
    <source>
        <dbReference type="ARBA" id="ARBA00022676"/>
    </source>
</evidence>
<evidence type="ECO:0000256" key="6">
    <source>
        <dbReference type="ARBA" id="ARBA00048550"/>
    </source>
</evidence>
<dbReference type="NCBIfam" id="TIGR02644">
    <property type="entry name" value="Y_phosphoryl"/>
    <property type="match status" value="1"/>
</dbReference>
<proteinExistence type="inferred from homology"/>
<comment type="subunit">
    <text evidence="2 7">Homodimer.</text>
</comment>
<accession>A0A1I1QPF0</accession>
<dbReference type="SUPFAM" id="SSF47648">
    <property type="entry name" value="Nucleoside phosphorylase/phosphoribosyltransferase N-terminal domain"/>
    <property type="match status" value="1"/>
</dbReference>
<evidence type="ECO:0000313" key="9">
    <source>
        <dbReference type="EMBL" id="SFD23905.1"/>
    </source>
</evidence>
<dbReference type="InterPro" id="IPR013465">
    <property type="entry name" value="Thymidine_Pase"/>
</dbReference>
<comment type="pathway">
    <text evidence="7">Pyrimidine metabolism; dTMP biosynthesis via salvage pathway; dTMP from thymine: step 1/2.</text>
</comment>
<dbReference type="HAMAP" id="MF_01628">
    <property type="entry name" value="Thymid_phosp"/>
    <property type="match status" value="1"/>
</dbReference>
<dbReference type="Pfam" id="PF02885">
    <property type="entry name" value="Glycos_trans_3N"/>
    <property type="match status" value="1"/>
</dbReference>
<dbReference type="Gene3D" id="3.40.1030.10">
    <property type="entry name" value="Nucleoside phosphorylase/phosphoribosyltransferase catalytic domain"/>
    <property type="match status" value="1"/>
</dbReference>
<evidence type="ECO:0000259" key="8">
    <source>
        <dbReference type="SMART" id="SM00941"/>
    </source>
</evidence>
<dbReference type="GO" id="GO:0009032">
    <property type="term" value="F:thymidine phosphorylase activity"/>
    <property type="evidence" value="ECO:0007669"/>
    <property type="project" value="UniProtKB-UniRule"/>
</dbReference>
<dbReference type="GO" id="GO:0005829">
    <property type="term" value="C:cytosol"/>
    <property type="evidence" value="ECO:0007669"/>
    <property type="project" value="TreeGrafter"/>
</dbReference>
<evidence type="ECO:0000256" key="1">
    <source>
        <dbReference type="ARBA" id="ARBA00006915"/>
    </source>
</evidence>
<dbReference type="EC" id="2.4.2.4" evidence="3 7"/>
<dbReference type="PROSITE" id="PS00647">
    <property type="entry name" value="THYMID_PHOSPHORYLASE"/>
    <property type="match status" value="1"/>
</dbReference>
<dbReference type="EMBL" id="FOLG01000022">
    <property type="protein sequence ID" value="SFD23905.1"/>
    <property type="molecule type" value="Genomic_DNA"/>
</dbReference>
<dbReference type="SMART" id="SM00941">
    <property type="entry name" value="PYNP_C"/>
    <property type="match status" value="1"/>
</dbReference>
<dbReference type="InterPro" id="IPR036566">
    <property type="entry name" value="PYNP-like_C_sf"/>
</dbReference>
<sequence length="436" mass="44528">MDAKEILAVLRQGGDLSPEQTAWFGAAIGSGGVTDAQVGAFAMGVCRAPLPVPARVALTEAMRDSGQVMGWDMPGPVLDKHSTGGVGDSVSLPLAPALAACGAYVPMISGRGLGHTGGTLDKLEAIPGYTAEVPQDRLRQIVADVGCAIVGASGDIAPSDKRLYAIRDVTGTVESIDLITASILSKKLAAGLEGLVLDVKVGSGAFMPDAESARALAESLVNTANGAGCRTEALITDMSQPLMESAGNALEVAEVMRTLTGEGIAEPLWKLTVDLGGVLLAIGGLADDSDAGAAMIEEALKSGRAVEGFERMIAALGGPSDFVGGWRRYLPEAPVIRDIFPEQAGTVQRVDTRAVGMAVVHLGGGRLREGDVLDPSVGFDRLATIGTAVSDAWPLARVHAATEDAAGAAAAAIRAAYVVGDGEVSEPPLVHERIAP</sequence>
<comment type="similarity">
    <text evidence="1 7">Belongs to the thymidine/pyrimidine-nucleoside phosphorylase family.</text>
</comment>
<dbReference type="Gene3D" id="3.90.1170.30">
    <property type="entry name" value="Pyrimidine nucleoside phosphorylase-like, C-terminal domain"/>
    <property type="match status" value="1"/>
</dbReference>
<dbReference type="PANTHER" id="PTHR10515">
    <property type="entry name" value="THYMIDINE PHOSPHORYLASE"/>
    <property type="match status" value="1"/>
</dbReference>
<reference evidence="9 10" key="1">
    <citation type="submission" date="2016-10" db="EMBL/GenBank/DDBJ databases">
        <authorList>
            <person name="de Groot N.N."/>
        </authorList>
    </citation>
    <scope>NUCLEOTIDE SEQUENCE [LARGE SCALE GENOMIC DNA]</scope>
    <source>
        <strain evidence="9 10">DSM 19548</strain>
    </source>
</reference>
<keyword evidence="4 7" id="KW-0328">Glycosyltransferase</keyword>
<dbReference type="PIRSF" id="PIRSF000478">
    <property type="entry name" value="TP_PyNP"/>
    <property type="match status" value="1"/>
</dbReference>
<dbReference type="FunFam" id="3.40.1030.10:FF:000003">
    <property type="entry name" value="Pyrimidine-nucleoside phosphorylase"/>
    <property type="match status" value="1"/>
</dbReference>
<dbReference type="SUPFAM" id="SSF54680">
    <property type="entry name" value="Pyrimidine nucleoside phosphorylase C-terminal domain"/>
    <property type="match status" value="1"/>
</dbReference>
<name>A0A1I1QPF0_9RHOB</name>
<dbReference type="InterPro" id="IPR017459">
    <property type="entry name" value="Glycosyl_Trfase_fam3_N_dom"/>
</dbReference>
<gene>
    <name evidence="7" type="primary">deoA</name>
    <name evidence="9" type="ORF">SAMN04488094_12225</name>
</gene>
<evidence type="ECO:0000313" key="10">
    <source>
        <dbReference type="Proteomes" id="UP000198728"/>
    </source>
</evidence>
<dbReference type="GO" id="GO:0006206">
    <property type="term" value="P:pyrimidine nucleobase metabolic process"/>
    <property type="evidence" value="ECO:0007669"/>
    <property type="project" value="InterPro"/>
</dbReference>
<dbReference type="InterPro" id="IPR013102">
    <property type="entry name" value="PYNP_C"/>
</dbReference>
<organism evidence="9 10">
    <name type="scientific">Tropicimonas isoalkanivorans</name>
    <dbReference type="NCBI Taxonomy" id="441112"/>
    <lineage>
        <taxon>Bacteria</taxon>
        <taxon>Pseudomonadati</taxon>
        <taxon>Pseudomonadota</taxon>
        <taxon>Alphaproteobacteria</taxon>
        <taxon>Rhodobacterales</taxon>
        <taxon>Roseobacteraceae</taxon>
        <taxon>Tropicimonas</taxon>
    </lineage>
</organism>
<dbReference type="Pfam" id="PF07831">
    <property type="entry name" value="PYNP_C"/>
    <property type="match status" value="1"/>
</dbReference>
<dbReference type="RefSeq" id="WP_093362844.1">
    <property type="nucleotide sequence ID" value="NZ_FOLG01000022.1"/>
</dbReference>
<keyword evidence="10" id="KW-1185">Reference proteome</keyword>
<dbReference type="InterPro" id="IPR000312">
    <property type="entry name" value="Glycosyl_Trfase_fam3"/>
</dbReference>
<dbReference type="Pfam" id="PF00591">
    <property type="entry name" value="Glycos_transf_3"/>
    <property type="match status" value="1"/>
</dbReference>
<dbReference type="STRING" id="441112.SAMN04488094_12225"/>
<dbReference type="InterPro" id="IPR036320">
    <property type="entry name" value="Glycosyl_Trfase_fam3_N_dom_sf"/>
</dbReference>
<dbReference type="GO" id="GO:0004645">
    <property type="term" value="F:1,4-alpha-oligoglucan phosphorylase activity"/>
    <property type="evidence" value="ECO:0007669"/>
    <property type="project" value="InterPro"/>
</dbReference>
<keyword evidence="5 7" id="KW-0808">Transferase</keyword>
<protein>
    <recommendedName>
        <fullName evidence="3 7">Thymidine phosphorylase</fullName>
        <ecNumber evidence="3 7">2.4.2.4</ecNumber>
    </recommendedName>
    <alternativeName>
        <fullName evidence="7">TdRPase</fullName>
    </alternativeName>
</protein>
<evidence type="ECO:0000256" key="7">
    <source>
        <dbReference type="HAMAP-Rule" id="MF_01628"/>
    </source>
</evidence>
<evidence type="ECO:0000256" key="3">
    <source>
        <dbReference type="ARBA" id="ARBA00011892"/>
    </source>
</evidence>
<comment type="function">
    <text evidence="7">The enzymes which catalyze the reversible phosphorolysis of pyrimidine nucleosides are involved in the degradation of these compounds and in their utilization as carbon and energy sources, or in the rescue of pyrimidine bases for nucleotide synthesis.</text>
</comment>
<dbReference type="OrthoDB" id="9763887at2"/>
<evidence type="ECO:0000256" key="2">
    <source>
        <dbReference type="ARBA" id="ARBA00011738"/>
    </source>
</evidence>
<dbReference type="InterPro" id="IPR000053">
    <property type="entry name" value="Thymidine/pyrmidine_PPase"/>
</dbReference>
<dbReference type="InterPro" id="IPR018090">
    <property type="entry name" value="Pyrmidine_PPas_bac/euk"/>
</dbReference>
<dbReference type="PANTHER" id="PTHR10515:SF0">
    <property type="entry name" value="THYMIDINE PHOSPHORYLASE"/>
    <property type="match status" value="1"/>
</dbReference>
<comment type="catalytic activity">
    <reaction evidence="6 7">
        <text>thymidine + phosphate = 2-deoxy-alpha-D-ribose 1-phosphate + thymine</text>
        <dbReference type="Rhea" id="RHEA:16037"/>
        <dbReference type="ChEBI" id="CHEBI:17748"/>
        <dbReference type="ChEBI" id="CHEBI:17821"/>
        <dbReference type="ChEBI" id="CHEBI:43474"/>
        <dbReference type="ChEBI" id="CHEBI:57259"/>
        <dbReference type="EC" id="2.4.2.4"/>
    </reaction>
</comment>
<feature type="domain" description="Pyrimidine nucleoside phosphorylase C-terminal" evidence="8">
    <location>
        <begin position="346"/>
        <end position="420"/>
    </location>
</feature>
<evidence type="ECO:0000256" key="5">
    <source>
        <dbReference type="ARBA" id="ARBA00022679"/>
    </source>
</evidence>